<sequence length="121" mass="12968">MTDLADDPVRDGVRDRGATTVADRVVAKIAAQAAGEAIGSAPEGGSKPHAQVVVHREIARVSVSLELDYPSDVGRQCGAVRSRVRTRVEELVGLEVHEVTVHVERLHSAHTRHATPRGRLA</sequence>
<proteinExistence type="predicted"/>
<dbReference type="EMBL" id="CP163444">
    <property type="protein sequence ID" value="XDQ70793.1"/>
    <property type="molecule type" value="Genomic_DNA"/>
</dbReference>
<dbReference type="AlphaFoldDB" id="A0AB39SWV0"/>
<reference evidence="1" key="1">
    <citation type="submission" date="2024-07" db="EMBL/GenBank/DDBJ databases">
        <authorList>
            <person name="Yu S.T."/>
        </authorList>
    </citation>
    <scope>NUCLEOTIDE SEQUENCE</scope>
    <source>
        <strain evidence="1">R44</strain>
    </source>
</reference>
<evidence type="ECO:0000313" key="1">
    <source>
        <dbReference type="EMBL" id="XDQ70793.1"/>
    </source>
</evidence>
<protein>
    <recommendedName>
        <fullName evidence="2">Asp23/Gls24 family envelope stress response protein</fullName>
    </recommendedName>
</protein>
<gene>
    <name evidence="1" type="ORF">AB5J54_09805</name>
</gene>
<accession>A0AB39SWV0</accession>
<name>A0AB39SWV0_9ACTN</name>
<evidence type="ECO:0008006" key="2">
    <source>
        <dbReference type="Google" id="ProtNLM"/>
    </source>
</evidence>
<dbReference type="RefSeq" id="WP_369143524.1">
    <property type="nucleotide sequence ID" value="NZ_CP163444.1"/>
</dbReference>
<organism evidence="1">
    <name type="scientific">Streptomyces sp. R44</name>
    <dbReference type="NCBI Taxonomy" id="3238633"/>
    <lineage>
        <taxon>Bacteria</taxon>
        <taxon>Bacillati</taxon>
        <taxon>Actinomycetota</taxon>
        <taxon>Actinomycetes</taxon>
        <taxon>Kitasatosporales</taxon>
        <taxon>Streptomycetaceae</taxon>
        <taxon>Streptomyces</taxon>
    </lineage>
</organism>